<reference evidence="1 2" key="1">
    <citation type="journal article" date="2024" name="ISME J.">
        <title>Tailless and filamentous prophages are predominant in marine Vibrio.</title>
        <authorList>
            <person name="Steensen K."/>
            <person name="Seneca J."/>
            <person name="Bartlau N."/>
            <person name="Yu X.A."/>
            <person name="Hussain F.A."/>
            <person name="Polz M.F."/>
        </authorList>
    </citation>
    <scope>NUCLEOTIDE SEQUENCE [LARGE SCALE GENOMIC DNA]</scope>
    <source>
        <strain evidence="1 2">10N.239.312.F12</strain>
    </source>
</reference>
<dbReference type="EMBL" id="JBFSSG010000001">
    <property type="protein sequence ID" value="MEZ8719551.1"/>
    <property type="molecule type" value="Genomic_DNA"/>
</dbReference>
<comment type="caution">
    <text evidence="1">The sequence shown here is derived from an EMBL/GenBank/DDBJ whole genome shotgun (WGS) entry which is preliminary data.</text>
</comment>
<dbReference type="RefSeq" id="WP_269337325.1">
    <property type="nucleotide sequence ID" value="NZ_JBFSSG010000001.1"/>
</dbReference>
<gene>
    <name evidence="1" type="ORF">AB6D66_00635</name>
</gene>
<organism evidence="1 2">
    <name type="scientific">Vibrio pomeroyi</name>
    <dbReference type="NCBI Taxonomy" id="198832"/>
    <lineage>
        <taxon>Bacteria</taxon>
        <taxon>Pseudomonadati</taxon>
        <taxon>Pseudomonadota</taxon>
        <taxon>Gammaproteobacteria</taxon>
        <taxon>Vibrionales</taxon>
        <taxon>Vibrionaceae</taxon>
        <taxon>Vibrio</taxon>
    </lineage>
</organism>
<evidence type="ECO:0000313" key="2">
    <source>
        <dbReference type="Proteomes" id="UP001570071"/>
    </source>
</evidence>
<name>A0ABV4MR04_9VIBR</name>
<evidence type="ECO:0000313" key="1">
    <source>
        <dbReference type="EMBL" id="MEZ8719551.1"/>
    </source>
</evidence>
<sequence length="180" mass="19860">MDFACKKCGSDRDLSYAITNNDSHSKQSVNVHCSSCLTTIELGDIIPQRPVDINNIQNIVVEPGGLQAMSKLVANKHDLTLGALVMIEAVGSGSTFAAVAEKYGVTDTETRKYQFIADTIKNANQRAQLAVFNVYPLSREELIEKGLPLNKGRYPRWISLTKYGRTILQDIYSSLNGSFK</sequence>
<proteinExistence type="predicted"/>
<keyword evidence="2" id="KW-1185">Reference proteome</keyword>
<protein>
    <submittedName>
        <fullName evidence="1">Uncharacterized protein</fullName>
    </submittedName>
</protein>
<accession>A0ABV4MR04</accession>
<dbReference type="Proteomes" id="UP001570071">
    <property type="component" value="Unassembled WGS sequence"/>
</dbReference>